<comment type="caution">
    <text evidence="3">The sequence shown here is derived from an EMBL/GenBank/DDBJ whole genome shotgun (WGS) entry which is preliminary data.</text>
</comment>
<protein>
    <recommendedName>
        <fullName evidence="2">DUF4431 domain-containing protein</fullName>
    </recommendedName>
</protein>
<feature type="signal peptide" evidence="1">
    <location>
        <begin position="1"/>
        <end position="24"/>
    </location>
</feature>
<dbReference type="STRING" id="1262585.BJI46_04430"/>
<dbReference type="AlphaFoldDB" id="A0A1E7R348"/>
<reference evidence="3 4" key="1">
    <citation type="submission" date="2016-09" db="EMBL/GenBank/DDBJ databases">
        <authorList>
            <person name="Capua I."/>
            <person name="De Benedictis P."/>
            <person name="Joannis T."/>
            <person name="Lombin L.H."/>
            <person name="Cattoli G."/>
        </authorList>
    </citation>
    <scope>NUCLEOTIDE SEQUENCE [LARGE SCALE GENOMIC DNA]</scope>
    <source>
        <strain evidence="3 4">ANC 4671</strain>
    </source>
</reference>
<name>A0A1E7R348_9GAMM</name>
<evidence type="ECO:0000256" key="1">
    <source>
        <dbReference type="SAM" id="SignalP"/>
    </source>
</evidence>
<organism evidence="3 4">
    <name type="scientific">Acinetobacter qingfengensis</name>
    <dbReference type="NCBI Taxonomy" id="1262585"/>
    <lineage>
        <taxon>Bacteria</taxon>
        <taxon>Pseudomonadati</taxon>
        <taxon>Pseudomonadota</taxon>
        <taxon>Gammaproteobacteria</taxon>
        <taxon>Moraxellales</taxon>
        <taxon>Moraxellaceae</taxon>
        <taxon>Acinetobacter</taxon>
    </lineage>
</organism>
<accession>A0A1E7R348</accession>
<dbReference type="Pfam" id="PF14485">
    <property type="entry name" value="DUF4431"/>
    <property type="match status" value="1"/>
</dbReference>
<proteinExistence type="predicted"/>
<keyword evidence="1" id="KW-0732">Signal</keyword>
<evidence type="ECO:0000313" key="4">
    <source>
        <dbReference type="Proteomes" id="UP000185895"/>
    </source>
</evidence>
<dbReference type="Proteomes" id="UP000185895">
    <property type="component" value="Unassembled WGS sequence"/>
</dbReference>
<dbReference type="InterPro" id="IPR027826">
    <property type="entry name" value="DUF4431"/>
</dbReference>
<dbReference type="EMBL" id="MKKK01000045">
    <property type="protein sequence ID" value="OEY93697.1"/>
    <property type="molecule type" value="Genomic_DNA"/>
</dbReference>
<gene>
    <name evidence="3" type="ORF">BJI46_04430</name>
</gene>
<sequence length="129" mass="14642">MLKMLVKYVMTLTTWFLLSNNAFATTYPFESSVVLHGKIMMIKSLHPSAQFSGGKQPAIVLNQRIIVEDSNGQIKTKLIQLISSNHILYSKLFKNNGKNITVTCNKLFRAETAHHTTKVICNVNRVQYQ</sequence>
<feature type="chain" id="PRO_5009201138" description="DUF4431 domain-containing protein" evidence="1">
    <location>
        <begin position="25"/>
        <end position="129"/>
    </location>
</feature>
<evidence type="ECO:0000313" key="3">
    <source>
        <dbReference type="EMBL" id="OEY93697.1"/>
    </source>
</evidence>
<feature type="domain" description="DUF4431" evidence="2">
    <location>
        <begin position="79"/>
        <end position="126"/>
    </location>
</feature>
<evidence type="ECO:0000259" key="2">
    <source>
        <dbReference type="Pfam" id="PF14485"/>
    </source>
</evidence>
<keyword evidence="4" id="KW-1185">Reference proteome</keyword>